<accession>A0A1A0LTM2</accession>
<organism evidence="3 5">
    <name type="scientific">Mycolicibacterium mucogenicum</name>
    <name type="common">Mycobacterium mucogenicum</name>
    <dbReference type="NCBI Taxonomy" id="56689"/>
    <lineage>
        <taxon>Bacteria</taxon>
        <taxon>Bacillati</taxon>
        <taxon>Actinomycetota</taxon>
        <taxon>Actinomycetes</taxon>
        <taxon>Mycobacteriales</taxon>
        <taxon>Mycobacteriaceae</taxon>
        <taxon>Mycolicibacterium</taxon>
    </lineage>
</organism>
<dbReference type="Proteomes" id="UP000294929">
    <property type="component" value="Unassembled WGS sequence"/>
</dbReference>
<evidence type="ECO:0000259" key="2">
    <source>
        <dbReference type="Pfam" id="PF26571"/>
    </source>
</evidence>
<protein>
    <recommendedName>
        <fullName evidence="2">ARB-07466-like C-terminal domain-containing protein</fullName>
    </recommendedName>
</protein>
<comment type="caution">
    <text evidence="3">The sequence shown here is derived from an EMBL/GenBank/DDBJ whole genome shotgun (WGS) entry which is preliminary data.</text>
</comment>
<name>A0A1A0LTM2_MYCMU</name>
<reference evidence="4 6" key="2">
    <citation type="submission" date="2019-01" db="EMBL/GenBank/DDBJ databases">
        <title>High-quality-draft genome sequences of five non-tuberculosis mycobacteriaceae isolated from a nosocomial environment.</title>
        <authorList>
            <person name="Tiago I."/>
            <person name="Alarico S."/>
            <person name="Pereira S.G."/>
            <person name="Coelho C."/>
            <person name="Maranha A."/>
            <person name="Empadinhas N."/>
        </authorList>
    </citation>
    <scope>NUCLEOTIDE SEQUENCE [LARGE SCALE GENOMIC DNA]</scope>
    <source>
        <strain evidence="4 6">24AIII</strain>
    </source>
</reference>
<dbReference type="AlphaFoldDB" id="A0A1A0LTM2"/>
<dbReference type="InterPro" id="IPR058593">
    <property type="entry name" value="ARB_07466-like_C"/>
</dbReference>
<dbReference type="OrthoDB" id="2989771at2"/>
<evidence type="ECO:0000313" key="6">
    <source>
        <dbReference type="Proteomes" id="UP000294929"/>
    </source>
</evidence>
<gene>
    <name evidence="3" type="ORF">A5642_06360</name>
    <name evidence="4" type="ORF">EUA03_16680</name>
</gene>
<dbReference type="EMBL" id="SDLO01000012">
    <property type="protein sequence ID" value="TDK88033.1"/>
    <property type="molecule type" value="Genomic_DNA"/>
</dbReference>
<sequence>MALAALVMPAAAFVTAGTATHAVTTASEVDVCCAQVVLAEPAASHPGSLVVAEAAESSRAMVRTIALPVGVAAERGLQVDTILAERAVSATFPEIHTMTGVRPDSLRWHPEGLALDVMVPGYGSSAGKALGDRILAYVLANAQKFDLNHVIWRQAIYFPDGTAHRMPDYGGPDANHYTHVHISTNGGGYPTGNEAYVMSASGPTLVKGAPTPTVTFVSAH</sequence>
<reference evidence="3 5" key="1">
    <citation type="submission" date="2016-06" db="EMBL/GenBank/DDBJ databases">
        <authorList>
            <person name="Kjaerup R.B."/>
            <person name="Dalgaard T.S."/>
            <person name="Juul-Madsen H.R."/>
        </authorList>
    </citation>
    <scope>NUCLEOTIDE SEQUENCE [LARGE SCALE GENOMIC DNA]</scope>
    <source>
        <strain evidence="3 5">1199456.5</strain>
    </source>
</reference>
<dbReference type="Pfam" id="PF26571">
    <property type="entry name" value="VldE"/>
    <property type="match status" value="1"/>
</dbReference>
<feature type="signal peptide" evidence="1">
    <location>
        <begin position="1"/>
        <end position="21"/>
    </location>
</feature>
<keyword evidence="1" id="KW-0732">Signal</keyword>
<feature type="chain" id="PRO_5036305462" description="ARB-07466-like C-terminal domain-containing protein" evidence="1">
    <location>
        <begin position="22"/>
        <end position="220"/>
    </location>
</feature>
<evidence type="ECO:0000313" key="3">
    <source>
        <dbReference type="EMBL" id="OBA76539.1"/>
    </source>
</evidence>
<evidence type="ECO:0000256" key="1">
    <source>
        <dbReference type="SAM" id="SignalP"/>
    </source>
</evidence>
<feature type="domain" description="ARB-07466-like C-terminal" evidence="2">
    <location>
        <begin position="74"/>
        <end position="177"/>
    </location>
</feature>
<evidence type="ECO:0000313" key="5">
    <source>
        <dbReference type="Proteomes" id="UP000093962"/>
    </source>
</evidence>
<proteinExistence type="predicted"/>
<dbReference type="Proteomes" id="UP000093962">
    <property type="component" value="Unassembled WGS sequence"/>
</dbReference>
<dbReference type="EMBL" id="LZSF01000286">
    <property type="protein sequence ID" value="OBA76539.1"/>
    <property type="molecule type" value="Genomic_DNA"/>
</dbReference>
<evidence type="ECO:0000313" key="4">
    <source>
        <dbReference type="EMBL" id="TDK88033.1"/>
    </source>
</evidence>